<dbReference type="GO" id="GO:0016791">
    <property type="term" value="F:phosphatase activity"/>
    <property type="evidence" value="ECO:0007669"/>
    <property type="project" value="TreeGrafter"/>
</dbReference>
<dbReference type="GO" id="GO:0000287">
    <property type="term" value="F:magnesium ion binding"/>
    <property type="evidence" value="ECO:0007669"/>
    <property type="project" value="TreeGrafter"/>
</dbReference>
<dbReference type="PANTHER" id="PTHR10000:SF8">
    <property type="entry name" value="HAD SUPERFAMILY HYDROLASE-LIKE, TYPE 3"/>
    <property type="match status" value="1"/>
</dbReference>
<dbReference type="EMBL" id="AP009608">
    <property type="protein sequence ID" value="BAH69965.1"/>
    <property type="molecule type" value="Genomic_DNA"/>
</dbReference>
<proteinExistence type="predicted"/>
<organism evidence="2 3">
    <name type="scientific">Mycoplasmopsis fermentans (strain ATCC 19989 / NBRC 14854 / NCTC 10117 / PG18)</name>
    <name type="common">Mycoplasma fermentans</name>
    <dbReference type="NCBI Taxonomy" id="496833"/>
    <lineage>
        <taxon>Bacteria</taxon>
        <taxon>Bacillati</taxon>
        <taxon>Mycoplasmatota</taxon>
        <taxon>Mycoplasmoidales</taxon>
        <taxon>Metamycoplasmataceae</taxon>
        <taxon>Mycoplasmopsis</taxon>
    </lineage>
</organism>
<dbReference type="Pfam" id="PF08282">
    <property type="entry name" value="Hydrolase_3"/>
    <property type="match status" value="1"/>
</dbReference>
<sequence length="284" mass="32347">MYNKSIMTKELKKPKIIFIDLDGTTIDKSSKFKKDISEINQKGLAKLKEKYGLEIFVSTGRAVVEKTKMLARKCGNENNFVAWNGAKVLKDGQEIFSAAIDQEVVEQIFELAEKWKMTIIINSNFKNGLYSNSFLFKVASIFKKGKCYKLKEFNKETEVFKLLFLNLSKKKLHLFAEELKKLWPKDLNVSISGFKNEFLEVTSFFASKGSSNKYLAKSFGVDAEDCWHVGDSQNDSTASGHMGYVIAMKNSVPEFKDKADFISPFTNKKGGLYKTLEMLLTKFE</sequence>
<dbReference type="Proteomes" id="UP000006810">
    <property type="component" value="Chromosome"/>
</dbReference>
<gene>
    <name evidence="2" type="ordered locus">MBIO_0700</name>
</gene>
<reference evidence="2 3" key="1">
    <citation type="journal article" date="2009" name="Curr. Microbiol.">
        <title>Molecular cloning and expression of a novel cholinephosphotransferase involved in glycoglycerophospholipid biosynthesis of Mycoplasma fermentans.</title>
        <authorList>
            <person name="Ishida N."/>
            <person name="Irikura D."/>
            <person name="Matsuda K."/>
            <person name="Sato S."/>
            <person name="Asano K."/>
        </authorList>
    </citation>
    <scope>NUCLEOTIDE SEQUENCE [LARGE SCALE GENOMIC DNA]</scope>
    <source>
        <strain evidence="3">ATCC 19989 / NBRC 14854 / NCTC 10117 / PG18</strain>
    </source>
</reference>
<dbReference type="KEGG" id="mfp:MBIO_0700"/>
<dbReference type="eggNOG" id="COG0561">
    <property type="taxonomic scope" value="Bacteria"/>
</dbReference>
<dbReference type="GO" id="GO:0005829">
    <property type="term" value="C:cytosol"/>
    <property type="evidence" value="ECO:0007669"/>
    <property type="project" value="TreeGrafter"/>
</dbReference>
<comment type="cofactor">
    <cofactor evidence="1">
        <name>Mg(2+)</name>
        <dbReference type="ChEBI" id="CHEBI:18420"/>
    </cofactor>
</comment>
<dbReference type="PATRIC" id="fig|496833.3.peg.293"/>
<evidence type="ECO:0008006" key="4">
    <source>
        <dbReference type="Google" id="ProtNLM"/>
    </source>
</evidence>
<dbReference type="NCBIfam" id="TIGR01484">
    <property type="entry name" value="HAD-SF-IIB"/>
    <property type="match status" value="1"/>
</dbReference>
<protein>
    <recommendedName>
        <fullName evidence="4">COF family HAD hydrolase protein</fullName>
    </recommendedName>
</protein>
<evidence type="ECO:0000313" key="2">
    <source>
        <dbReference type="EMBL" id="BAH69965.1"/>
    </source>
</evidence>
<dbReference type="Gene3D" id="3.40.50.1000">
    <property type="entry name" value="HAD superfamily/HAD-like"/>
    <property type="match status" value="1"/>
</dbReference>
<evidence type="ECO:0000313" key="3">
    <source>
        <dbReference type="Proteomes" id="UP000006810"/>
    </source>
</evidence>
<dbReference type="Gene3D" id="3.30.1240.10">
    <property type="match status" value="1"/>
</dbReference>
<name>C4XFP3_MYCFP</name>
<evidence type="ECO:0000256" key="1">
    <source>
        <dbReference type="ARBA" id="ARBA00001946"/>
    </source>
</evidence>
<dbReference type="SUPFAM" id="SSF56784">
    <property type="entry name" value="HAD-like"/>
    <property type="match status" value="1"/>
</dbReference>
<dbReference type="InterPro" id="IPR006379">
    <property type="entry name" value="HAD-SF_hydro_IIB"/>
</dbReference>
<accession>C4XFP3</accession>
<keyword evidence="3" id="KW-1185">Reference proteome</keyword>
<dbReference type="PANTHER" id="PTHR10000">
    <property type="entry name" value="PHOSPHOSERINE PHOSPHATASE"/>
    <property type="match status" value="1"/>
</dbReference>
<dbReference type="AlphaFoldDB" id="C4XFP3"/>
<dbReference type="InterPro" id="IPR023214">
    <property type="entry name" value="HAD_sf"/>
</dbReference>
<dbReference type="HOGENOM" id="CLU_044146_1_3_14"/>
<dbReference type="InterPro" id="IPR036412">
    <property type="entry name" value="HAD-like_sf"/>
</dbReference>